<reference evidence="2 3" key="1">
    <citation type="submission" date="2018-01" db="EMBL/GenBank/DDBJ databases">
        <title>Draft genome sequence of Paucibacter aquatile CR182 isolated from freshwater of the Nakdong River.</title>
        <authorList>
            <person name="Choi A."/>
            <person name="Chung E.J."/>
        </authorList>
    </citation>
    <scope>NUCLEOTIDE SEQUENCE [LARGE SCALE GENOMIC DNA]</scope>
    <source>
        <strain evidence="2 3">CR182</strain>
    </source>
</reference>
<comment type="caution">
    <text evidence="2">The sequence shown here is derived from an EMBL/GenBank/DDBJ whole genome shotgun (WGS) entry which is preliminary data.</text>
</comment>
<dbReference type="EMBL" id="POSP01000001">
    <property type="protein sequence ID" value="PND39931.1"/>
    <property type="molecule type" value="Genomic_DNA"/>
</dbReference>
<feature type="region of interest" description="Disordered" evidence="1">
    <location>
        <begin position="127"/>
        <end position="186"/>
    </location>
</feature>
<feature type="compositionally biased region" description="Polar residues" evidence="1">
    <location>
        <begin position="162"/>
        <end position="171"/>
    </location>
</feature>
<proteinExistence type="predicted"/>
<dbReference type="Proteomes" id="UP000235916">
    <property type="component" value="Unassembled WGS sequence"/>
</dbReference>
<dbReference type="RefSeq" id="WP_102766065.1">
    <property type="nucleotide sequence ID" value="NZ_POSP01000001.1"/>
</dbReference>
<protein>
    <recommendedName>
        <fullName evidence="4">STAS domain-containing protein</fullName>
    </recommendedName>
</protein>
<sequence>MTEPKDGESFFRKVARFVANPTTDWAEINSRQDDPEGDQAKAELRAMVERKRRNDFVRKRELDMLRRIRREGLTPEQLAALGSSSSKLEEVERASGHSEVNSKIDLGVKAKIDEIEQQMAGESFAPTQLQTTHPPGFFETSTRPVHFSPSTIPADGVPSRNGRGSQFAHSSTQRDSKLDSKGGGGASALTMGVGMAPLSDAKPSRLPNLGALPAVPFPPAKPAPATGLAKPAKAAKPAAAKAATPATTPPAGLSTLPVLDQPLSFHVAEEKAGKKVESKPIEVHELIHDPELDEAVIAFANADYESCERALVELTQSGGRRHGDGETWLVLFDHYRATGQQAKFEALALNYAQQFGRSAPQWFSLPKLVAEAAAKQQRAPMAKASGGVGWAAPETIDDEAVALLQKRCQNLPMPWVLDWSAARQITPSASVQLHGVFREWAKQQVDMRWLSGEAFLQALRELTPIGVRDIDPQLWMLRLEALRLVNRPDQFDEAAIDYCVTYEVSPPSWERTRCRVGVSGATLSTTGPATSTAAPEGASTSFLESQISEQARLEPSLDLELSGQLSGDISELLRKLAGDLGTATVINVNCPHLIRLDFMAAGDLLNWVLSRRSENRSVSFSEPHRLVAMFFAAMGINEHAKIKVRTV</sequence>
<name>A0A2N8L2L1_9BURK</name>
<organism evidence="2 3">
    <name type="scientific">Kinneretia aquatilis</name>
    <dbReference type="NCBI Taxonomy" id="2070761"/>
    <lineage>
        <taxon>Bacteria</taxon>
        <taxon>Pseudomonadati</taxon>
        <taxon>Pseudomonadota</taxon>
        <taxon>Betaproteobacteria</taxon>
        <taxon>Burkholderiales</taxon>
        <taxon>Sphaerotilaceae</taxon>
        <taxon>Roseateles</taxon>
    </lineage>
</organism>
<evidence type="ECO:0000256" key="1">
    <source>
        <dbReference type="SAM" id="MobiDB-lite"/>
    </source>
</evidence>
<evidence type="ECO:0000313" key="3">
    <source>
        <dbReference type="Proteomes" id="UP000235916"/>
    </source>
</evidence>
<evidence type="ECO:0008006" key="4">
    <source>
        <dbReference type="Google" id="ProtNLM"/>
    </source>
</evidence>
<dbReference type="AlphaFoldDB" id="A0A2N8L2L1"/>
<dbReference type="OrthoDB" id="5298269at2"/>
<keyword evidence="3" id="KW-1185">Reference proteome</keyword>
<accession>A0A2N8L2L1</accession>
<feature type="compositionally biased region" description="Polar residues" evidence="1">
    <location>
        <begin position="127"/>
        <end position="151"/>
    </location>
</feature>
<gene>
    <name evidence="2" type="ORF">C1O66_00540</name>
</gene>
<evidence type="ECO:0000313" key="2">
    <source>
        <dbReference type="EMBL" id="PND39931.1"/>
    </source>
</evidence>